<organism evidence="2 3">
    <name type="scientific">Marmota monax</name>
    <name type="common">Woodchuck</name>
    <dbReference type="NCBI Taxonomy" id="9995"/>
    <lineage>
        <taxon>Eukaryota</taxon>
        <taxon>Metazoa</taxon>
        <taxon>Chordata</taxon>
        <taxon>Craniata</taxon>
        <taxon>Vertebrata</taxon>
        <taxon>Euteleostomi</taxon>
        <taxon>Mammalia</taxon>
        <taxon>Eutheria</taxon>
        <taxon>Euarchontoglires</taxon>
        <taxon>Glires</taxon>
        <taxon>Rodentia</taxon>
        <taxon>Sciuromorpha</taxon>
        <taxon>Sciuridae</taxon>
        <taxon>Xerinae</taxon>
        <taxon>Marmotini</taxon>
        <taxon>Marmota</taxon>
    </lineage>
</organism>
<reference evidence="2 3" key="1">
    <citation type="submission" date="2019-04" db="EMBL/GenBank/DDBJ databases">
        <authorList>
            <person name="Alioto T."/>
            <person name="Alioto T."/>
        </authorList>
    </citation>
    <scope>NUCLEOTIDE SEQUENCE [LARGE SCALE GENOMIC DNA]</scope>
</reference>
<dbReference type="Proteomes" id="UP000662637">
    <property type="component" value="Unassembled WGS sequence"/>
</dbReference>
<sequence>MLCVIPTRLWPSTKSLCHCVISPAELGGQTIVALLSSVPGTSRPVLVTLLLAPHVPPLDQQSTGRSSPQDSVLRCHQVPQRGPVGPQRSQALALAQRCALSWPLGFPPAGCCCCLLGQSTPEVLRRLLRS</sequence>
<keyword evidence="3" id="KW-1185">Reference proteome</keyword>
<dbReference type="AlphaFoldDB" id="A0A5E4BRE5"/>
<dbReference type="Proteomes" id="UP000335636">
    <property type="component" value="Unassembled WGS sequence"/>
</dbReference>
<accession>A0A5E4BRE5</accession>
<evidence type="ECO:0000313" key="3">
    <source>
        <dbReference type="Proteomes" id="UP000335636"/>
    </source>
</evidence>
<dbReference type="EMBL" id="CABDUW010000612">
    <property type="protein sequence ID" value="VTJ72157.1"/>
    <property type="molecule type" value="Genomic_DNA"/>
</dbReference>
<reference evidence="1" key="2">
    <citation type="submission" date="2020-08" db="EMBL/GenBank/DDBJ databases">
        <authorList>
            <person name="Shumante A."/>
            <person name="Zimin A.V."/>
            <person name="Puiu D."/>
            <person name="Salzberg S.L."/>
        </authorList>
    </citation>
    <scope>NUCLEOTIDE SEQUENCE</scope>
    <source>
        <strain evidence="1">WC2-LM</strain>
        <tissue evidence="1">Liver</tissue>
    </source>
</reference>
<protein>
    <submittedName>
        <fullName evidence="2">Uncharacterized protein</fullName>
    </submittedName>
</protein>
<dbReference type="EMBL" id="WJEC01008332">
    <property type="protein sequence ID" value="KAF7462701.1"/>
    <property type="molecule type" value="Genomic_DNA"/>
</dbReference>
<evidence type="ECO:0000313" key="1">
    <source>
        <dbReference type="EMBL" id="KAF7462701.1"/>
    </source>
</evidence>
<gene>
    <name evidence="1" type="ORF">GHT09_011657</name>
    <name evidence="2" type="ORF">MONAX_5E020776</name>
</gene>
<evidence type="ECO:0000313" key="2">
    <source>
        <dbReference type="EMBL" id="VTJ72157.1"/>
    </source>
</evidence>
<name>A0A5E4BRE5_MARMO</name>
<proteinExistence type="predicted"/>